<dbReference type="Pfam" id="PF01479">
    <property type="entry name" value="S4"/>
    <property type="match status" value="1"/>
</dbReference>
<dbReference type="InterPro" id="IPR020094">
    <property type="entry name" value="TruA/RsuA/RluB/E/F_N"/>
</dbReference>
<dbReference type="PROSITE" id="PS01149">
    <property type="entry name" value="PSI_RSU"/>
    <property type="match status" value="1"/>
</dbReference>
<dbReference type="CDD" id="cd00165">
    <property type="entry name" value="S4"/>
    <property type="match status" value="1"/>
</dbReference>
<proteinExistence type="inferred from homology"/>
<dbReference type="Proteomes" id="UP000627715">
    <property type="component" value="Unassembled WGS sequence"/>
</dbReference>
<keyword evidence="2 6" id="KW-0694">RNA-binding</keyword>
<dbReference type="EMBL" id="BMIY01000006">
    <property type="protein sequence ID" value="GGG58267.1"/>
    <property type="molecule type" value="Genomic_DNA"/>
</dbReference>
<evidence type="ECO:0000256" key="2">
    <source>
        <dbReference type="ARBA" id="ARBA00022884"/>
    </source>
</evidence>
<evidence type="ECO:0000256" key="4">
    <source>
        <dbReference type="ARBA" id="ARBA00036749"/>
    </source>
</evidence>
<evidence type="ECO:0000256" key="1">
    <source>
        <dbReference type="ARBA" id="ARBA00008348"/>
    </source>
</evidence>
<reference evidence="9" key="2">
    <citation type="submission" date="2020-09" db="EMBL/GenBank/DDBJ databases">
        <authorList>
            <person name="Sun Q."/>
            <person name="Zhou Y."/>
        </authorList>
    </citation>
    <scope>NUCLEOTIDE SEQUENCE</scope>
    <source>
        <strain evidence="9">CGMCC 1.15425</strain>
    </source>
</reference>
<dbReference type="Gene3D" id="3.30.70.1560">
    <property type="entry name" value="Alpha-L RNA-binding motif"/>
    <property type="match status" value="1"/>
</dbReference>
<keyword evidence="10" id="KW-1185">Reference proteome</keyword>
<dbReference type="GO" id="GO:0000455">
    <property type="term" value="P:enzyme-directed rRNA pseudouridine synthesis"/>
    <property type="evidence" value="ECO:0007669"/>
    <property type="project" value="UniProtKB-ARBA"/>
</dbReference>
<dbReference type="SMART" id="SM00363">
    <property type="entry name" value="S4"/>
    <property type="match status" value="1"/>
</dbReference>
<reference evidence="9" key="1">
    <citation type="journal article" date="2014" name="Int. J. Syst. Evol. Microbiol.">
        <title>Complete genome sequence of Corynebacterium casei LMG S-19264T (=DSM 44701T), isolated from a smear-ripened cheese.</title>
        <authorList>
            <consortium name="US DOE Joint Genome Institute (JGI-PGF)"/>
            <person name="Walter F."/>
            <person name="Albersmeier A."/>
            <person name="Kalinowski J."/>
            <person name="Ruckert C."/>
        </authorList>
    </citation>
    <scope>NUCLEOTIDE SEQUENCE</scope>
    <source>
        <strain evidence="9">CGMCC 1.15425</strain>
    </source>
</reference>
<dbReference type="InterPro" id="IPR002942">
    <property type="entry name" value="S4_RNA-bd"/>
</dbReference>
<dbReference type="GO" id="GO:0160136">
    <property type="term" value="F:16S rRNA pseudouridine(516) synthase activity"/>
    <property type="evidence" value="ECO:0007669"/>
    <property type="project" value="UniProtKB-EC"/>
</dbReference>
<comment type="function">
    <text evidence="5">Responsible for synthesis of pseudouridine from uracil-516 in 16S ribosomal RNA.</text>
</comment>
<comment type="similarity">
    <text evidence="1 7">Belongs to the pseudouridine synthase RsuA family.</text>
</comment>
<evidence type="ECO:0000313" key="9">
    <source>
        <dbReference type="EMBL" id="GGG58267.1"/>
    </source>
</evidence>
<dbReference type="Gene3D" id="3.10.290.10">
    <property type="entry name" value="RNA-binding S4 domain"/>
    <property type="match status" value="1"/>
</dbReference>
<comment type="catalytic activity">
    <reaction evidence="4">
        <text>uridine(516) in 16S rRNA = pseudouridine(516) in 16S rRNA</text>
        <dbReference type="Rhea" id="RHEA:38867"/>
        <dbReference type="Rhea" id="RHEA-COMP:10089"/>
        <dbReference type="Rhea" id="RHEA-COMP:10090"/>
        <dbReference type="ChEBI" id="CHEBI:65314"/>
        <dbReference type="ChEBI" id="CHEBI:65315"/>
        <dbReference type="EC" id="5.4.99.19"/>
    </reaction>
</comment>
<gene>
    <name evidence="9" type="primary">rsuA</name>
    <name evidence="9" type="ORF">GCM10011403_14520</name>
</gene>
<evidence type="ECO:0000256" key="6">
    <source>
        <dbReference type="PROSITE-ProRule" id="PRU00182"/>
    </source>
</evidence>
<dbReference type="FunFam" id="3.30.70.1560:FF:000001">
    <property type="entry name" value="Pseudouridine synthase"/>
    <property type="match status" value="1"/>
</dbReference>
<dbReference type="InterPro" id="IPR042092">
    <property type="entry name" value="PsdUridine_s_RsuA/RluB/E/F_cat"/>
</dbReference>
<protein>
    <recommendedName>
        <fullName evidence="7">Pseudouridine synthase</fullName>
        <ecNumber evidence="7">5.4.99.-</ecNumber>
    </recommendedName>
</protein>
<evidence type="ECO:0000259" key="8">
    <source>
        <dbReference type="SMART" id="SM00363"/>
    </source>
</evidence>
<dbReference type="InterPro" id="IPR036986">
    <property type="entry name" value="S4_RNA-bd_sf"/>
</dbReference>
<evidence type="ECO:0000313" key="10">
    <source>
        <dbReference type="Proteomes" id="UP000627715"/>
    </source>
</evidence>
<dbReference type="InterPro" id="IPR018496">
    <property type="entry name" value="PsdUridine_synth_RsuA/RluB_CS"/>
</dbReference>
<evidence type="ECO:0000256" key="5">
    <source>
        <dbReference type="ARBA" id="ARBA00037590"/>
    </source>
</evidence>
<dbReference type="InterPro" id="IPR020103">
    <property type="entry name" value="PsdUridine_synth_cat_dom_sf"/>
</dbReference>
<dbReference type="PANTHER" id="PTHR47683:SF4">
    <property type="entry name" value="PSEUDOURIDINE SYNTHASE"/>
    <property type="match status" value="1"/>
</dbReference>
<dbReference type="InterPro" id="IPR000748">
    <property type="entry name" value="PsdUridine_synth_RsuA/RluB/E/F"/>
</dbReference>
<dbReference type="NCBIfam" id="TIGR00093">
    <property type="entry name" value="pseudouridine synthase"/>
    <property type="match status" value="1"/>
</dbReference>
<keyword evidence="3 7" id="KW-0413">Isomerase</keyword>
<dbReference type="GO" id="GO:0003723">
    <property type="term" value="F:RNA binding"/>
    <property type="evidence" value="ECO:0007669"/>
    <property type="project" value="UniProtKB-KW"/>
</dbReference>
<dbReference type="PANTHER" id="PTHR47683">
    <property type="entry name" value="PSEUDOURIDINE SYNTHASE FAMILY PROTEIN-RELATED"/>
    <property type="match status" value="1"/>
</dbReference>
<dbReference type="PROSITE" id="PS50889">
    <property type="entry name" value="S4"/>
    <property type="match status" value="1"/>
</dbReference>
<evidence type="ECO:0000256" key="3">
    <source>
        <dbReference type="ARBA" id="ARBA00023235"/>
    </source>
</evidence>
<dbReference type="InterPro" id="IPR050343">
    <property type="entry name" value="RsuA_PseudoU_synthase"/>
</dbReference>
<dbReference type="EC" id="5.4.99.-" evidence="7"/>
<evidence type="ECO:0000256" key="7">
    <source>
        <dbReference type="RuleBase" id="RU003887"/>
    </source>
</evidence>
<sequence length="258" mass="29010">MIRGMKASDSARSQQRLDRFLSHASPFSRKEVRRLLHASRVTVNGEVVKKSDRQVDPEQDIVELDGQRCHLARPRYLMLHKPYGVVCANTDGEHPTVMDLLDNPEGLSVAGRLDLDTTGLVLLSDDGDWIHRIISPRRSCQKTYLATLDGKPDQSVIDQFASGIMLRSEKHPTAPASLAVIGQDETGTDYQVEVTLIEGRYHQVKRMFAACGLKVLKLHRLRIGHVVLDSELQEGQSRYLSEQEVSDVFKSQVSLNER</sequence>
<feature type="domain" description="RNA-binding S4" evidence="8">
    <location>
        <begin position="15"/>
        <end position="76"/>
    </location>
</feature>
<dbReference type="AlphaFoldDB" id="A0A917GW07"/>
<dbReference type="InterPro" id="IPR006145">
    <property type="entry name" value="PsdUridine_synth_RsuA/RluA"/>
</dbReference>
<dbReference type="GO" id="GO:0005829">
    <property type="term" value="C:cytosol"/>
    <property type="evidence" value="ECO:0007669"/>
    <property type="project" value="UniProtKB-ARBA"/>
</dbReference>
<dbReference type="CDD" id="cd02553">
    <property type="entry name" value="PseudoU_synth_RsuA"/>
    <property type="match status" value="1"/>
</dbReference>
<name>A0A917GW07_9GAMM</name>
<dbReference type="Pfam" id="PF00849">
    <property type="entry name" value="PseudoU_synth_2"/>
    <property type="match status" value="1"/>
</dbReference>
<comment type="caution">
    <text evidence="9">The sequence shown here is derived from an EMBL/GenBank/DDBJ whole genome shotgun (WGS) entry which is preliminary data.</text>
</comment>
<accession>A0A917GW07</accession>
<dbReference type="SUPFAM" id="SSF55120">
    <property type="entry name" value="Pseudouridine synthase"/>
    <property type="match status" value="1"/>
</dbReference>
<organism evidence="9 10">
    <name type="scientific">Pseudohongiella nitratireducens</name>
    <dbReference type="NCBI Taxonomy" id="1768907"/>
    <lineage>
        <taxon>Bacteria</taxon>
        <taxon>Pseudomonadati</taxon>
        <taxon>Pseudomonadota</taxon>
        <taxon>Gammaproteobacteria</taxon>
        <taxon>Pseudomonadales</taxon>
        <taxon>Pseudohongiellaceae</taxon>
        <taxon>Pseudohongiella</taxon>
    </lineage>
</organism>
<dbReference type="SUPFAM" id="SSF55174">
    <property type="entry name" value="Alpha-L RNA-binding motif"/>
    <property type="match status" value="1"/>
</dbReference>
<dbReference type="Gene3D" id="3.30.70.580">
    <property type="entry name" value="Pseudouridine synthase I, catalytic domain, N-terminal subdomain"/>
    <property type="match status" value="1"/>
</dbReference>